<dbReference type="SUPFAM" id="SSF46785">
    <property type="entry name" value="Winged helix' DNA-binding domain"/>
    <property type="match status" value="1"/>
</dbReference>
<dbReference type="AlphaFoldDB" id="A0A1T4K7A2"/>
<evidence type="ECO:0000256" key="3">
    <source>
        <dbReference type="ARBA" id="ARBA00023163"/>
    </source>
</evidence>
<dbReference type="Gene3D" id="1.10.10.10">
    <property type="entry name" value="Winged helix-like DNA-binding domain superfamily/Winged helix DNA-binding domain"/>
    <property type="match status" value="1"/>
</dbReference>
<name>A0A1T4K7A2_9FIRM</name>
<dbReference type="InterPro" id="IPR011663">
    <property type="entry name" value="UTRA"/>
</dbReference>
<dbReference type="Pfam" id="PF07702">
    <property type="entry name" value="UTRA"/>
    <property type="match status" value="1"/>
</dbReference>
<dbReference type="Pfam" id="PF00392">
    <property type="entry name" value="GntR"/>
    <property type="match status" value="1"/>
</dbReference>
<dbReference type="SUPFAM" id="SSF64288">
    <property type="entry name" value="Chorismate lyase-like"/>
    <property type="match status" value="1"/>
</dbReference>
<dbReference type="PANTHER" id="PTHR44846:SF1">
    <property type="entry name" value="MANNOSYL-D-GLYCERATE TRANSPORT_METABOLISM SYSTEM REPRESSOR MNGR-RELATED"/>
    <property type="match status" value="1"/>
</dbReference>
<keyword evidence="1" id="KW-0805">Transcription regulation</keyword>
<dbReference type="PROSITE" id="PS50949">
    <property type="entry name" value="HTH_GNTR"/>
    <property type="match status" value="1"/>
</dbReference>
<dbReference type="InterPro" id="IPR036390">
    <property type="entry name" value="WH_DNA-bd_sf"/>
</dbReference>
<dbReference type="InterPro" id="IPR036388">
    <property type="entry name" value="WH-like_DNA-bd_sf"/>
</dbReference>
<evidence type="ECO:0000313" key="5">
    <source>
        <dbReference type="EMBL" id="SJZ38338.1"/>
    </source>
</evidence>
<sequence>MKKYEIIEKYIIDEIESGRLKIGDQIMTELQLSNKFDIGRLTVNKALAMLKQKGYIDRVAGRGSFVAPRTVIRSIRTKRSFSDDMKEMGMKAGSKLIEYRVISSRDVPIIAEYLNLNQDDELYYFTRLRTGDGKPIALAHTYLVAKIVGEFEVSGLDGSMDEYLEKKGTFCSNYETKMSATMSNDYQQKLLQIGKDALLKSVSIRYNQNQEVYEYTETYYISNRFEYSFSSEVVGE</sequence>
<keyword evidence="6" id="KW-1185">Reference proteome</keyword>
<dbReference type="STRING" id="118967.SAMN02745191_0369"/>
<gene>
    <name evidence="5" type="ORF">SAMN02745191_0369</name>
</gene>
<keyword evidence="2" id="KW-0238">DNA-binding</keyword>
<dbReference type="InterPro" id="IPR028978">
    <property type="entry name" value="Chorismate_lyase_/UTRA_dom_sf"/>
</dbReference>
<dbReference type="SMART" id="SM00345">
    <property type="entry name" value="HTH_GNTR"/>
    <property type="match status" value="1"/>
</dbReference>
<evidence type="ECO:0000313" key="6">
    <source>
        <dbReference type="Proteomes" id="UP000243297"/>
    </source>
</evidence>
<evidence type="ECO:0000256" key="1">
    <source>
        <dbReference type="ARBA" id="ARBA00023015"/>
    </source>
</evidence>
<feature type="domain" description="HTH gntR-type" evidence="4">
    <location>
        <begin position="1"/>
        <end position="69"/>
    </location>
</feature>
<reference evidence="6" key="1">
    <citation type="submission" date="2017-02" db="EMBL/GenBank/DDBJ databases">
        <authorList>
            <person name="Varghese N."/>
            <person name="Submissions S."/>
        </authorList>
    </citation>
    <scope>NUCLEOTIDE SEQUENCE [LARGE SCALE GENOMIC DNA]</scope>
    <source>
        <strain evidence="6">ATCC 25662</strain>
    </source>
</reference>
<evidence type="ECO:0000259" key="4">
    <source>
        <dbReference type="PROSITE" id="PS50949"/>
    </source>
</evidence>
<dbReference type="RefSeq" id="WP_078710814.1">
    <property type="nucleotide sequence ID" value="NZ_FUWY01000001.1"/>
</dbReference>
<dbReference type="SMART" id="SM00866">
    <property type="entry name" value="UTRA"/>
    <property type="match status" value="1"/>
</dbReference>
<dbReference type="Proteomes" id="UP000243297">
    <property type="component" value="Unassembled WGS sequence"/>
</dbReference>
<dbReference type="GO" id="GO:0003677">
    <property type="term" value="F:DNA binding"/>
    <property type="evidence" value="ECO:0007669"/>
    <property type="project" value="UniProtKB-KW"/>
</dbReference>
<evidence type="ECO:0000256" key="2">
    <source>
        <dbReference type="ARBA" id="ARBA00023125"/>
    </source>
</evidence>
<dbReference type="OrthoDB" id="9815017at2"/>
<dbReference type="InterPro" id="IPR000524">
    <property type="entry name" value="Tscrpt_reg_HTH_GntR"/>
</dbReference>
<dbReference type="EMBL" id="FUWY01000001">
    <property type="protein sequence ID" value="SJZ38338.1"/>
    <property type="molecule type" value="Genomic_DNA"/>
</dbReference>
<dbReference type="CDD" id="cd07377">
    <property type="entry name" value="WHTH_GntR"/>
    <property type="match status" value="1"/>
</dbReference>
<dbReference type="PANTHER" id="PTHR44846">
    <property type="entry name" value="MANNOSYL-D-GLYCERATE TRANSPORT/METABOLISM SYSTEM REPRESSOR MNGR-RELATED"/>
    <property type="match status" value="1"/>
</dbReference>
<keyword evidence="3" id="KW-0804">Transcription</keyword>
<dbReference type="GO" id="GO:0045892">
    <property type="term" value="P:negative regulation of DNA-templated transcription"/>
    <property type="evidence" value="ECO:0007669"/>
    <property type="project" value="TreeGrafter"/>
</dbReference>
<dbReference type="PRINTS" id="PR00035">
    <property type="entry name" value="HTHGNTR"/>
</dbReference>
<accession>A0A1T4K7A2</accession>
<organism evidence="5 6">
    <name type="scientific">Anaerorhabdus furcosa</name>
    <dbReference type="NCBI Taxonomy" id="118967"/>
    <lineage>
        <taxon>Bacteria</taxon>
        <taxon>Bacillati</taxon>
        <taxon>Bacillota</taxon>
        <taxon>Erysipelotrichia</taxon>
        <taxon>Erysipelotrichales</taxon>
        <taxon>Erysipelotrichaceae</taxon>
        <taxon>Anaerorhabdus</taxon>
    </lineage>
</organism>
<dbReference type="GO" id="GO:0003700">
    <property type="term" value="F:DNA-binding transcription factor activity"/>
    <property type="evidence" value="ECO:0007669"/>
    <property type="project" value="InterPro"/>
</dbReference>
<dbReference type="InterPro" id="IPR050679">
    <property type="entry name" value="Bact_HTH_transcr_reg"/>
</dbReference>
<proteinExistence type="predicted"/>
<protein>
    <submittedName>
        <fullName evidence="5">Regulatory protein, gntR family</fullName>
    </submittedName>
</protein>
<dbReference type="Gene3D" id="3.40.1410.10">
    <property type="entry name" value="Chorismate lyase-like"/>
    <property type="match status" value="1"/>
</dbReference>